<feature type="compositionally biased region" description="Low complexity" evidence="3">
    <location>
        <begin position="569"/>
        <end position="583"/>
    </location>
</feature>
<dbReference type="CTD" id="26040"/>
<gene>
    <name evidence="5" type="primary">setbp1</name>
</gene>
<dbReference type="KEGG" id="gacu:117536038"/>
<evidence type="ECO:0000313" key="4">
    <source>
        <dbReference type="Proteomes" id="UP000515161"/>
    </source>
</evidence>
<dbReference type="Proteomes" id="UP000515161">
    <property type="component" value="Unplaced"/>
</dbReference>
<feature type="compositionally biased region" description="Basic residues" evidence="3">
    <location>
        <begin position="1410"/>
        <end position="1419"/>
    </location>
</feature>
<dbReference type="OrthoDB" id="9937744at2759"/>
<dbReference type="PANTHER" id="PTHR46147:SF2">
    <property type="entry name" value="SET-BINDING PROTEIN"/>
    <property type="match status" value="1"/>
</dbReference>
<feature type="region of interest" description="Disordered" evidence="3">
    <location>
        <begin position="1238"/>
        <end position="1266"/>
    </location>
</feature>
<feature type="compositionally biased region" description="Low complexity" evidence="3">
    <location>
        <begin position="211"/>
        <end position="223"/>
    </location>
</feature>
<name>A0A6P8SZP5_GYMAC</name>
<feature type="compositionally biased region" description="Low complexity" evidence="3">
    <location>
        <begin position="529"/>
        <end position="542"/>
    </location>
</feature>
<feature type="compositionally biased region" description="Polar residues" evidence="3">
    <location>
        <begin position="898"/>
        <end position="924"/>
    </location>
</feature>
<dbReference type="GO" id="GO:0003677">
    <property type="term" value="F:DNA binding"/>
    <property type="evidence" value="ECO:0007669"/>
    <property type="project" value="InterPro"/>
</dbReference>
<dbReference type="InParanoid" id="A0A6P8SZP5"/>
<feature type="compositionally biased region" description="Polar residues" evidence="3">
    <location>
        <begin position="632"/>
        <end position="646"/>
    </location>
</feature>
<feature type="region of interest" description="Disordered" evidence="3">
    <location>
        <begin position="210"/>
        <end position="231"/>
    </location>
</feature>
<feature type="compositionally biased region" description="Polar residues" evidence="3">
    <location>
        <begin position="395"/>
        <end position="412"/>
    </location>
</feature>
<feature type="region of interest" description="Disordered" evidence="3">
    <location>
        <begin position="296"/>
        <end position="662"/>
    </location>
</feature>
<feature type="region of interest" description="Disordered" evidence="3">
    <location>
        <begin position="825"/>
        <end position="847"/>
    </location>
</feature>
<feature type="compositionally biased region" description="Basic and acidic residues" evidence="3">
    <location>
        <begin position="420"/>
        <end position="467"/>
    </location>
</feature>
<proteinExistence type="predicted"/>
<dbReference type="GO" id="GO:0006355">
    <property type="term" value="P:regulation of DNA-templated transcription"/>
    <property type="evidence" value="ECO:0007669"/>
    <property type="project" value="TreeGrafter"/>
</dbReference>
<feature type="region of interest" description="Disordered" evidence="3">
    <location>
        <begin position="1504"/>
        <end position="1527"/>
    </location>
</feature>
<feature type="compositionally biased region" description="Basic and acidic residues" evidence="3">
    <location>
        <begin position="1"/>
        <end position="16"/>
    </location>
</feature>
<dbReference type="FunCoup" id="A0A6P8SZP5">
    <property type="interactions" value="775"/>
</dbReference>
<dbReference type="GO" id="GO:0042800">
    <property type="term" value="F:histone H3K4 methyltransferase activity"/>
    <property type="evidence" value="ECO:0007669"/>
    <property type="project" value="TreeGrafter"/>
</dbReference>
<sequence length="1527" mass="168539">MEPRDLVGLARPKEAELQGGRVGPNEAAREGAGGIGLARGDDVINGAISEGEGLEEQVEALLEEQEFSIKEASFQEGSLKLKIQTTKRTKKPPKNLENYICPPEIRMTIRPPVGEGKGGRQGRTGSGAGRGQKDDERGPPRKRTYERQFRMPEQREGGLLQLLGDHTPPKNQLRGSLPPAHTLSHTQQTQHILTQQFQHAHQHQINPDWIASTAPSASPANPADSELAGASRSSLLDPTQAFSRTATQSPSPQRSLTPDLQLPVVTDASILNLTSLSRGRGLQEVSEHLFGNIKRKYGRKDSQRTLGNPHGADTPWGRQPEKGSESPTNPEEKQKYREETAERFHEEREERRKEERERTVTGRRGDEEDRGMPMLTEEGKGRKRRRRPSFDESFSVEQQLQQRQDSYTTEKQQPGPPEPKVAHKMETHKNDSRLTSHTDVSRERVEKAERADKGDKREKGDRAERGEAVISGSDPESALIANKMKKNSVGRPRISTDTLKHREPAHNHIIKPNLNTHPRLPSPHPNPSPRSSISPSLSPHPRASMSPSPHPRASMSPSLSPRPRPGLSPSPSHSTSSTASSRPSKTKDRWSYLKAKSHASLTSPQRDNRGSPSTLADPPSAFPITPSAFPITPSSPLYTNTDSLTVHTPIKRKRGRPKKQPLLTVETIHEGTSTSPPSPLAQEAAAGLNRRRKTHTLNTLVQMTSATTSANSSSLKLKRGRVPSRPVNKMKLGKMQSILNEILSGSSQNGALALKSSSAPVNSAMSAMASTIEARLGKQINVSKRGTIYIGKKRGRKPRAETQASIPLKTPLFASTHSLYESPVVPSATLSPCSSATSMRTSHSDATMPSLQPILALPSKPPGRSFLSGGWKLSPPRLLANSPSHLSEGASVKEVTLSPISESHSEETIPSDSGIGTDNNSTSDQTEKGPASRRRYSFDLCGFEAAEAAALEASNRSSKARCERQGTAVDNFLSQQEKKQKHNRRKRKCLQSRDHLHFLSELEEVVVKLQQLRVSHRRYTCYPQHTYPSIFRLNFHHYYPYSYDSYPCDSSSYLRRSADLKAKRRRGRPAKASEPITSKLPFVPGYGYPLAGGNYYAAPYAMPYAPPLSLGYFPPATPFYLPHHSMGPAPPSPFMRPAVPPPKAFHTSGHSKLQPGAKLRGPSGPLQGPSVRAEGLGSLVSGNAGGLAGVRLHKRKHKHKHKHKDEPLLSLRDRQELGGLFSGAKTNARLSMLSDRRDLANQGSSKHLEKQRGSGRGPSLGSSLGMFESDQLSTHSHADSQFHSRQTRQPINSFMSSYSSQSQRSESASDLFLGSREDECGGRSRKTRLTVFGDQGLLSFQTARQEPGQMNHCSSPALPDVPGKRRYKRREVEQIQKDVRRMHSLNFEHVQKILRAKRLQRQAKTGNNVVKRRPGRPRKQPIEECEPPNRRVEARADARVSDMFAVRKGDGRTLGMPVLERCDDLPGRHSLRPSLTPEPLEFSNHDSISATIETVVHQARSVLPLAKGGKRRGRPHSRDELWAPSNH</sequence>
<evidence type="ECO:0000256" key="1">
    <source>
        <dbReference type="ARBA" id="ARBA00004123"/>
    </source>
</evidence>
<feature type="region of interest" description="Disordered" evidence="3">
    <location>
        <begin position="1142"/>
        <end position="1178"/>
    </location>
</feature>
<dbReference type="PANTHER" id="PTHR46147">
    <property type="entry name" value="HISTONE-LYSINE N-METHYLTRANSFERASE ASH1"/>
    <property type="match status" value="1"/>
</dbReference>
<feature type="compositionally biased region" description="Polar residues" evidence="3">
    <location>
        <begin position="599"/>
        <end position="614"/>
    </location>
</feature>
<evidence type="ECO:0000313" key="5">
    <source>
        <dbReference type="RefSeq" id="XP_034056649.1"/>
    </source>
</evidence>
<keyword evidence="2" id="KW-0539">Nucleus</keyword>
<dbReference type="InterPro" id="IPR017956">
    <property type="entry name" value="AT_hook_DNA-bd_motif"/>
</dbReference>
<feature type="region of interest" description="Disordered" evidence="3">
    <location>
        <begin position="1345"/>
        <end position="1368"/>
    </location>
</feature>
<dbReference type="RefSeq" id="XP_034056649.1">
    <property type="nucleotide sequence ID" value="XM_034200758.1"/>
</dbReference>
<dbReference type="GO" id="GO:0005654">
    <property type="term" value="C:nucleoplasm"/>
    <property type="evidence" value="ECO:0007669"/>
    <property type="project" value="TreeGrafter"/>
</dbReference>
<feature type="region of interest" description="Disordered" evidence="3">
    <location>
        <begin position="1294"/>
        <end position="1325"/>
    </location>
</feature>
<feature type="region of interest" description="Disordered" evidence="3">
    <location>
        <begin position="241"/>
        <end position="260"/>
    </location>
</feature>
<feature type="compositionally biased region" description="Basic residues" evidence="3">
    <location>
        <begin position="649"/>
        <end position="659"/>
    </location>
</feature>
<feature type="region of interest" description="Disordered" evidence="3">
    <location>
        <begin position="897"/>
        <end position="932"/>
    </location>
</feature>
<feature type="compositionally biased region" description="Polar residues" evidence="3">
    <location>
        <begin position="828"/>
        <end position="847"/>
    </location>
</feature>
<organism evidence="4 5">
    <name type="scientific">Gymnodraco acuticeps</name>
    <name type="common">Antarctic dragonfish</name>
    <dbReference type="NCBI Taxonomy" id="8218"/>
    <lineage>
        <taxon>Eukaryota</taxon>
        <taxon>Metazoa</taxon>
        <taxon>Chordata</taxon>
        <taxon>Craniata</taxon>
        <taxon>Vertebrata</taxon>
        <taxon>Euteleostomi</taxon>
        <taxon>Actinopterygii</taxon>
        <taxon>Neopterygii</taxon>
        <taxon>Teleostei</taxon>
        <taxon>Neoteleostei</taxon>
        <taxon>Acanthomorphata</taxon>
        <taxon>Eupercaria</taxon>
        <taxon>Perciformes</taxon>
        <taxon>Notothenioidei</taxon>
        <taxon>Bathydraconidae</taxon>
        <taxon>Gymnodraco</taxon>
    </lineage>
</organism>
<feature type="compositionally biased region" description="Gly residues" evidence="3">
    <location>
        <begin position="115"/>
        <end position="130"/>
    </location>
</feature>
<reference evidence="5" key="1">
    <citation type="submission" date="2025-08" db="UniProtKB">
        <authorList>
            <consortium name="RefSeq"/>
        </authorList>
    </citation>
    <scope>IDENTIFICATION</scope>
</reference>
<evidence type="ECO:0000256" key="2">
    <source>
        <dbReference type="ARBA" id="ARBA00023242"/>
    </source>
</evidence>
<feature type="region of interest" description="Disordered" evidence="3">
    <location>
        <begin position="1402"/>
        <end position="1433"/>
    </location>
</feature>
<feature type="compositionally biased region" description="Polar residues" evidence="3">
    <location>
        <begin position="241"/>
        <end position="258"/>
    </location>
</feature>
<feature type="region of interest" description="Disordered" evidence="3">
    <location>
        <begin position="105"/>
        <end position="189"/>
    </location>
</feature>
<dbReference type="GeneID" id="117536038"/>
<protein>
    <submittedName>
        <fullName evidence="5">SET-binding protein</fullName>
    </submittedName>
</protein>
<dbReference type="SMART" id="SM00384">
    <property type="entry name" value="AT_hook"/>
    <property type="match status" value="5"/>
</dbReference>
<feature type="region of interest" description="Disordered" evidence="3">
    <location>
        <begin position="1"/>
        <end position="34"/>
    </location>
</feature>
<evidence type="ECO:0000256" key="3">
    <source>
        <dbReference type="SAM" id="MobiDB-lite"/>
    </source>
</evidence>
<feature type="compositionally biased region" description="Low complexity" evidence="3">
    <location>
        <begin position="1294"/>
        <end position="1309"/>
    </location>
</feature>
<accession>A0A6P8SZP5</accession>
<comment type="subcellular location">
    <subcellularLocation>
        <location evidence="1">Nucleus</location>
    </subcellularLocation>
</comment>
<feature type="compositionally biased region" description="Basic and acidic residues" evidence="3">
    <location>
        <begin position="131"/>
        <end position="156"/>
    </location>
</feature>
<feature type="compositionally biased region" description="Basic and acidic residues" evidence="3">
    <location>
        <begin position="319"/>
        <end position="371"/>
    </location>
</feature>
<keyword evidence="4" id="KW-1185">Reference proteome</keyword>